<accession>A0ABS1CH42</accession>
<comment type="caution">
    <text evidence="1">The sequence shown here is derived from an EMBL/GenBank/DDBJ whole genome shotgun (WGS) entry which is preliminary data.</text>
</comment>
<dbReference type="EMBL" id="NRRV01000022">
    <property type="protein sequence ID" value="MBK1631180.1"/>
    <property type="molecule type" value="Genomic_DNA"/>
</dbReference>
<protein>
    <submittedName>
        <fullName evidence="1">Uncharacterized protein</fullName>
    </submittedName>
</protein>
<name>A0ABS1CH42_9GAMM</name>
<reference evidence="1 2" key="1">
    <citation type="journal article" date="2020" name="Microorganisms">
        <title>Osmotic Adaptation and Compatible Solute Biosynthesis of Phototrophic Bacteria as Revealed from Genome Analyses.</title>
        <authorList>
            <person name="Imhoff J.F."/>
            <person name="Rahn T."/>
            <person name="Kunzel S."/>
            <person name="Keller A."/>
            <person name="Neulinger S.C."/>
        </authorList>
    </citation>
    <scope>NUCLEOTIDE SEQUENCE [LARGE SCALE GENOMIC DNA]</scope>
    <source>
        <strain evidence="1 2">DSM 6210</strain>
    </source>
</reference>
<evidence type="ECO:0000313" key="2">
    <source>
        <dbReference type="Proteomes" id="UP000748752"/>
    </source>
</evidence>
<organism evidence="1 2">
    <name type="scientific">Thiohalocapsa halophila</name>
    <dbReference type="NCBI Taxonomy" id="69359"/>
    <lineage>
        <taxon>Bacteria</taxon>
        <taxon>Pseudomonadati</taxon>
        <taxon>Pseudomonadota</taxon>
        <taxon>Gammaproteobacteria</taxon>
        <taxon>Chromatiales</taxon>
        <taxon>Chromatiaceae</taxon>
        <taxon>Thiohalocapsa</taxon>
    </lineage>
</organism>
<sequence>MITRHSSRLTPLDRHFLNDRLAGALAYDRIAGFFSSSILEVAGEALEGMAGPVRMVCNSVVDPRDVQTAQRAATAALRREWCASEPVLILAPKPLIWQWQREMASLLDMLLRFPWDIAPRTRSLLLATATPVQLHPIEAWDLLDALARGCDAVLGGIGSPWRKPRQAIELLLGEAEPPADELGQWAWMRNPLPPAAEGPDYTALRRALRLPDTECCADGGSFQRLSAPDRARLRRVFPRFHEHGNPFIRHNESCWSAS</sequence>
<evidence type="ECO:0000313" key="1">
    <source>
        <dbReference type="EMBL" id="MBK1631180.1"/>
    </source>
</evidence>
<dbReference type="Proteomes" id="UP000748752">
    <property type="component" value="Unassembled WGS sequence"/>
</dbReference>
<keyword evidence="2" id="KW-1185">Reference proteome</keyword>
<gene>
    <name evidence="1" type="ORF">CKO31_10590</name>
</gene>
<proteinExistence type="predicted"/>
<dbReference type="RefSeq" id="WP_200236957.1">
    <property type="nucleotide sequence ID" value="NZ_NRRV01000022.1"/>
</dbReference>